<comment type="similarity">
    <text evidence="1 2">Belongs to the peptidase S8 family.</text>
</comment>
<dbReference type="OrthoDB" id="206201at2759"/>
<dbReference type="PROSITE" id="PS51892">
    <property type="entry name" value="SUBTILASE"/>
    <property type="match status" value="1"/>
</dbReference>
<dbReference type="GO" id="GO:0004252">
    <property type="term" value="F:serine-type endopeptidase activity"/>
    <property type="evidence" value="ECO:0007669"/>
    <property type="project" value="InterPro"/>
</dbReference>
<dbReference type="AlphaFoldDB" id="A0A2K0UMI1"/>
<dbReference type="InterPro" id="IPR000209">
    <property type="entry name" value="Peptidase_S8/S53_dom"/>
</dbReference>
<evidence type="ECO:0000259" key="3">
    <source>
        <dbReference type="Pfam" id="PF00082"/>
    </source>
</evidence>
<dbReference type="Proteomes" id="UP000236290">
    <property type="component" value="Unassembled WGS sequence"/>
</dbReference>
<sequence length="241" mass="26143">MINFKGNSMEDEIGHGTLVAELILRLAPEATLCVAKVAVAKTMPEEDTQLISRAIYWALQQDVDIISLPLGLDLLDPELDHAIKKATEVGKILIAAAGNGGLNMLRAYPASNRNVLCIHASDGKGKEGGISPNAWDNDDNFMTLGVDISLNWRDTPIVKSGTSFATAVAAAIAADVLAIISPVVSKDHRKCLRSSDGMRLMFRLLSAKADNGYSYLAPWNLWGKCKSDELIRELILDTLKR</sequence>
<dbReference type="InterPro" id="IPR051048">
    <property type="entry name" value="Peptidase_S8/S53_subtilisin"/>
</dbReference>
<dbReference type="InterPro" id="IPR036852">
    <property type="entry name" value="Peptidase_S8/S53_dom_sf"/>
</dbReference>
<dbReference type="GO" id="GO:0006508">
    <property type="term" value="P:proteolysis"/>
    <property type="evidence" value="ECO:0007669"/>
    <property type="project" value="InterPro"/>
</dbReference>
<name>A0A2K0UMI1_TRIHA</name>
<comment type="caution">
    <text evidence="4">The sequence shown here is derived from an EMBL/GenBank/DDBJ whole genome shotgun (WGS) entry which is preliminary data.</text>
</comment>
<dbReference type="Gene3D" id="3.40.50.200">
    <property type="entry name" value="Peptidase S8/S53 domain"/>
    <property type="match status" value="1"/>
</dbReference>
<dbReference type="PANTHER" id="PTHR43399">
    <property type="entry name" value="SUBTILISIN-RELATED"/>
    <property type="match status" value="1"/>
</dbReference>
<evidence type="ECO:0000256" key="1">
    <source>
        <dbReference type="ARBA" id="ARBA00011073"/>
    </source>
</evidence>
<comment type="caution">
    <text evidence="2">Lacks conserved residue(s) required for the propagation of feature annotation.</text>
</comment>
<dbReference type="CDD" id="cd00306">
    <property type="entry name" value="Peptidases_S8_S53"/>
    <property type="match status" value="1"/>
</dbReference>
<organism evidence="4 5">
    <name type="scientific">Trichoderma harzianum</name>
    <name type="common">Hypocrea lixii</name>
    <dbReference type="NCBI Taxonomy" id="5544"/>
    <lineage>
        <taxon>Eukaryota</taxon>
        <taxon>Fungi</taxon>
        <taxon>Dikarya</taxon>
        <taxon>Ascomycota</taxon>
        <taxon>Pezizomycotina</taxon>
        <taxon>Sordariomycetes</taxon>
        <taxon>Hypocreomycetidae</taxon>
        <taxon>Hypocreales</taxon>
        <taxon>Hypocreaceae</taxon>
        <taxon>Trichoderma</taxon>
    </lineage>
</organism>
<evidence type="ECO:0000256" key="2">
    <source>
        <dbReference type="PROSITE-ProRule" id="PRU01240"/>
    </source>
</evidence>
<dbReference type="PANTHER" id="PTHR43399:SF4">
    <property type="entry name" value="CELL WALL-ASSOCIATED PROTEASE"/>
    <property type="match status" value="1"/>
</dbReference>
<reference evidence="4 5" key="1">
    <citation type="submission" date="2017-02" db="EMBL/GenBank/DDBJ databases">
        <title>Genomes of Trichoderma spp. with biocontrol activity.</title>
        <authorList>
            <person name="Gardiner D."/>
            <person name="Kazan K."/>
            <person name="Vos C."/>
            <person name="Harvey P."/>
        </authorList>
    </citation>
    <scope>NUCLEOTIDE SEQUENCE [LARGE SCALE GENOMIC DNA]</scope>
    <source>
        <strain evidence="4 5">Tr1</strain>
    </source>
</reference>
<feature type="domain" description="Peptidase S8/S53" evidence="3">
    <location>
        <begin position="6"/>
        <end position="177"/>
    </location>
</feature>
<proteinExistence type="inferred from homology"/>
<evidence type="ECO:0000313" key="4">
    <source>
        <dbReference type="EMBL" id="PNP58964.1"/>
    </source>
</evidence>
<accession>A0A2K0UMI1</accession>
<dbReference type="Pfam" id="PF00082">
    <property type="entry name" value="Peptidase_S8"/>
    <property type="match status" value="1"/>
</dbReference>
<protein>
    <recommendedName>
        <fullName evidence="3">Peptidase S8/S53 domain-containing protein</fullName>
    </recommendedName>
</protein>
<evidence type="ECO:0000313" key="5">
    <source>
        <dbReference type="Proteomes" id="UP000236290"/>
    </source>
</evidence>
<dbReference type="EMBL" id="MTYI01000016">
    <property type="protein sequence ID" value="PNP58964.1"/>
    <property type="molecule type" value="Genomic_DNA"/>
</dbReference>
<dbReference type="SUPFAM" id="SSF52743">
    <property type="entry name" value="Subtilisin-like"/>
    <property type="match status" value="1"/>
</dbReference>
<gene>
    <name evidence="4" type="ORF">THARTR1_01212</name>
</gene>